<dbReference type="GO" id="GO:0005576">
    <property type="term" value="C:extracellular region"/>
    <property type="evidence" value="ECO:0007669"/>
    <property type="project" value="GOC"/>
</dbReference>
<dbReference type="Pfam" id="PF16045">
    <property type="entry name" value="LisH_2"/>
    <property type="match status" value="1"/>
</dbReference>
<dbReference type="PANTHER" id="PTHR39063">
    <property type="entry name" value="ORAL-FACIAL-DIGITAL SYNDROME 1 PROTEIN HOMOLOG"/>
    <property type="match status" value="1"/>
</dbReference>
<dbReference type="GO" id="GO:0060287">
    <property type="term" value="P:epithelial cilium movement involved in determination of left/right asymmetry"/>
    <property type="evidence" value="ECO:0007669"/>
    <property type="project" value="TreeGrafter"/>
</dbReference>
<dbReference type="GO" id="GO:0036064">
    <property type="term" value="C:ciliary basal body"/>
    <property type="evidence" value="ECO:0007669"/>
    <property type="project" value="TreeGrafter"/>
</dbReference>
<dbReference type="InterPro" id="IPR006594">
    <property type="entry name" value="LisH"/>
</dbReference>
<comment type="caution">
    <text evidence="1">The sequence shown here is derived from an EMBL/GenBank/DDBJ whole genome shotgun (WGS) entry which is preliminary data.</text>
</comment>
<reference evidence="1 2" key="1">
    <citation type="journal article" date="2019" name="Gigascience">
        <title>Whole-genome sequence of the oriental lung fluke Paragonimus westermani.</title>
        <authorList>
            <person name="Oey H."/>
            <person name="Zakrzewski M."/>
            <person name="Narain K."/>
            <person name="Devi K.R."/>
            <person name="Agatsuma T."/>
            <person name="Nawaratna S."/>
            <person name="Gobert G.N."/>
            <person name="Jones M.K."/>
            <person name="Ragan M.A."/>
            <person name="McManus D.P."/>
            <person name="Krause L."/>
        </authorList>
    </citation>
    <scope>NUCLEOTIDE SEQUENCE [LARGE SCALE GENOMIC DNA]</scope>
    <source>
        <strain evidence="1 2">IND2009</strain>
    </source>
</reference>
<name>A0A5J4NEG9_9TREM</name>
<proteinExistence type="predicted"/>
<organism evidence="1 2">
    <name type="scientific">Paragonimus westermani</name>
    <dbReference type="NCBI Taxonomy" id="34504"/>
    <lineage>
        <taxon>Eukaryota</taxon>
        <taxon>Metazoa</taxon>
        <taxon>Spiralia</taxon>
        <taxon>Lophotrochozoa</taxon>
        <taxon>Platyhelminthes</taxon>
        <taxon>Trematoda</taxon>
        <taxon>Digenea</taxon>
        <taxon>Plagiorchiida</taxon>
        <taxon>Troglotremata</taxon>
        <taxon>Troglotrematidae</taxon>
        <taxon>Paragonimus</taxon>
    </lineage>
</organism>
<accession>A0A5J4NEG9</accession>
<dbReference type="Proteomes" id="UP000324629">
    <property type="component" value="Unassembled WGS sequence"/>
</dbReference>
<dbReference type="GO" id="GO:0005813">
    <property type="term" value="C:centrosome"/>
    <property type="evidence" value="ECO:0007669"/>
    <property type="project" value="TreeGrafter"/>
</dbReference>
<gene>
    <name evidence="1" type="ORF">DEA37_0015240</name>
</gene>
<dbReference type="EMBL" id="QNGE01003576">
    <property type="protein sequence ID" value="KAA3673862.1"/>
    <property type="molecule type" value="Genomic_DNA"/>
</dbReference>
<sequence length="254" mass="30044">MRGRRGPERAEPLLYINYQVADNFKCRIRQRMILELNAQASLRKEQIQNETPVTDEMVFYHNLANSLFLEHLQNHEYVYTLSVFLPESGLSEKKILRPFELMRLLGVENEAESLEQLGCLRNDTSNSIICKLLKFVSLQARKTVGHKIVQTIDGLEMENRLEGIDREYELRRILEVDTTKRAFESRLNKYRQAIAEDAQLELKSQMDAFQRTQMVQVRMEIEEEFRQKLRERQQQICNFTEETVLQSIRVHSGY</sequence>
<protein>
    <submittedName>
        <fullName evidence="1">Uncharacterized protein</fullName>
    </submittedName>
</protein>
<dbReference type="InterPro" id="IPR055289">
    <property type="entry name" value="OFD1"/>
</dbReference>
<evidence type="ECO:0000313" key="2">
    <source>
        <dbReference type="Proteomes" id="UP000324629"/>
    </source>
</evidence>
<dbReference type="AlphaFoldDB" id="A0A5J4NEG9"/>
<evidence type="ECO:0000313" key="1">
    <source>
        <dbReference type="EMBL" id="KAA3673862.1"/>
    </source>
</evidence>
<dbReference type="PANTHER" id="PTHR39063:SF1">
    <property type="entry name" value="OFD1 CENTRIOLE AND CENTRIOLAR SATELLITE PROTEIN"/>
    <property type="match status" value="1"/>
</dbReference>
<dbReference type="PROSITE" id="PS50896">
    <property type="entry name" value="LISH"/>
    <property type="match status" value="1"/>
</dbReference>
<keyword evidence="2" id="KW-1185">Reference proteome</keyword>